<gene>
    <name evidence="1" type="ORF">TRAES_3BF037300060CFD_c1</name>
</gene>
<evidence type="ECO:0000313" key="1">
    <source>
        <dbReference type="EMBL" id="CDM84614.1"/>
    </source>
</evidence>
<dbReference type="EMBL" id="HG670306">
    <property type="protein sequence ID" value="CDM84614.1"/>
    <property type="molecule type" value="Genomic_DNA"/>
</dbReference>
<name>A0A077S4M0_WHEAT</name>
<organism evidence="1">
    <name type="scientific">Triticum aestivum</name>
    <name type="common">Wheat</name>
    <dbReference type="NCBI Taxonomy" id="4565"/>
    <lineage>
        <taxon>Eukaryota</taxon>
        <taxon>Viridiplantae</taxon>
        <taxon>Streptophyta</taxon>
        <taxon>Embryophyta</taxon>
        <taxon>Tracheophyta</taxon>
        <taxon>Spermatophyta</taxon>
        <taxon>Magnoliopsida</taxon>
        <taxon>Liliopsida</taxon>
        <taxon>Poales</taxon>
        <taxon>Poaceae</taxon>
        <taxon>BOP clade</taxon>
        <taxon>Pooideae</taxon>
        <taxon>Triticodae</taxon>
        <taxon>Triticeae</taxon>
        <taxon>Triticinae</taxon>
        <taxon>Triticum</taxon>
    </lineage>
</organism>
<proteinExistence type="predicted"/>
<reference evidence="1" key="1">
    <citation type="journal article" date="2014" name="Science">
        <title>Structural and functional partitioning of bread wheat chromosome 3B.</title>
        <authorList>
            <person name="Choulet F."/>
            <person name="Alberti A."/>
            <person name="Theil S."/>
            <person name="Glover N."/>
            <person name="Barbe V."/>
            <person name="Daron J."/>
            <person name="Pingault L."/>
            <person name="Sourdille P."/>
            <person name="Couloux A."/>
            <person name="Paux E."/>
            <person name="Leroy P."/>
            <person name="Mangenot S."/>
            <person name="Guilhot N."/>
            <person name="Le Gouis J."/>
            <person name="Balfourier F."/>
            <person name="Alaux M."/>
            <person name="Jamilloux V."/>
            <person name="Poulain J."/>
            <person name="Durand C."/>
            <person name="Bellec A."/>
            <person name="Gaspin C."/>
            <person name="Safar J."/>
            <person name="Dolezel J."/>
            <person name="Rogers J."/>
            <person name="Vandepoele K."/>
            <person name="Aury J.M."/>
            <person name="Mayer K."/>
            <person name="Berges H."/>
            <person name="Quesneville H."/>
            <person name="Wincker P."/>
            <person name="Feuillet C."/>
        </authorList>
    </citation>
    <scope>NUCLEOTIDE SEQUENCE</scope>
</reference>
<accession>A0A077S4M0</accession>
<protein>
    <submittedName>
        <fullName evidence="1">Uncharacterized protein</fullName>
    </submittedName>
</protein>
<sequence>MWIQTTEGFPGQCPLLFPLKQEKKDLQSSKKTDALTRNGFRAIAQSVACLVRG</sequence>
<dbReference type="HOGENOM" id="CLU_3072640_0_0_1"/>
<dbReference type="AlphaFoldDB" id="A0A077S4M0"/>